<dbReference type="OrthoDB" id="10663155at2759"/>
<organism evidence="2 3">
    <name type="scientific">Glutinoglossum americanum</name>
    <dbReference type="NCBI Taxonomy" id="1670608"/>
    <lineage>
        <taxon>Eukaryota</taxon>
        <taxon>Fungi</taxon>
        <taxon>Dikarya</taxon>
        <taxon>Ascomycota</taxon>
        <taxon>Pezizomycotina</taxon>
        <taxon>Geoglossomycetes</taxon>
        <taxon>Geoglossales</taxon>
        <taxon>Geoglossaceae</taxon>
        <taxon>Glutinoglossum</taxon>
    </lineage>
</organism>
<name>A0A9P8ID41_9PEZI</name>
<keyword evidence="3" id="KW-1185">Reference proteome</keyword>
<feature type="region of interest" description="Disordered" evidence="1">
    <location>
        <begin position="261"/>
        <end position="316"/>
    </location>
</feature>
<proteinExistence type="predicted"/>
<dbReference type="EMBL" id="JAGHQL010000007">
    <property type="protein sequence ID" value="KAH0545328.1"/>
    <property type="molecule type" value="Genomic_DNA"/>
</dbReference>
<accession>A0A9P8ID41</accession>
<evidence type="ECO:0000256" key="1">
    <source>
        <dbReference type="SAM" id="MobiDB-lite"/>
    </source>
</evidence>
<dbReference type="Proteomes" id="UP000698800">
    <property type="component" value="Unassembled WGS sequence"/>
</dbReference>
<dbReference type="AlphaFoldDB" id="A0A9P8ID41"/>
<evidence type="ECO:0000313" key="2">
    <source>
        <dbReference type="EMBL" id="KAH0545328.1"/>
    </source>
</evidence>
<reference evidence="2" key="1">
    <citation type="submission" date="2021-03" db="EMBL/GenBank/DDBJ databases">
        <title>Comparative genomics and phylogenomic investigation of the class Geoglossomycetes provide insights into ecological specialization and systematics.</title>
        <authorList>
            <person name="Melie T."/>
            <person name="Pirro S."/>
            <person name="Miller A.N."/>
            <person name="Quandt A."/>
        </authorList>
    </citation>
    <scope>NUCLEOTIDE SEQUENCE</scope>
    <source>
        <strain evidence="2">GBOQ0MN5Z8</strain>
    </source>
</reference>
<protein>
    <submittedName>
        <fullName evidence="2">Uncharacterized protein</fullName>
    </submittedName>
</protein>
<sequence length="316" mass="35696">MDENLTTDAGGADAGIINAPMERLVALIAGMISDPMGQLVLVMVVGIVLKGPTRSTLNQKNLIIALLFTRASFHCQYDECGDSLGVVRRDAESWNVNKTKDLPRTSWGAVQWILTAYNYLRPAPFQRATPEDLQSQFHHLARSLERLSDPALSKSEPPPGPECVFMWEENWILYCYALGVSVLPWRFAGFFPTGEDLDNFVEWLELSNAYPKPPSRELVARDILDIGLIFGATLDPDYLSLKRYISQRGFLEQDILEQHFLGQDGPKQDTPERDIPKRKRQYSQDHLTGLAERTVIVENPRRRSPRLNKQSTSPGK</sequence>
<comment type="caution">
    <text evidence="2">The sequence shown here is derived from an EMBL/GenBank/DDBJ whole genome shotgun (WGS) entry which is preliminary data.</text>
</comment>
<gene>
    <name evidence="2" type="ORF">FGG08_000627</name>
</gene>
<feature type="compositionally biased region" description="Basic and acidic residues" evidence="1">
    <location>
        <begin position="266"/>
        <end position="275"/>
    </location>
</feature>
<feature type="compositionally biased region" description="Polar residues" evidence="1">
    <location>
        <begin position="307"/>
        <end position="316"/>
    </location>
</feature>
<evidence type="ECO:0000313" key="3">
    <source>
        <dbReference type="Proteomes" id="UP000698800"/>
    </source>
</evidence>